<proteinExistence type="predicted"/>
<dbReference type="EMBL" id="MT143227">
    <property type="protein sequence ID" value="QJA94382.1"/>
    <property type="molecule type" value="Genomic_DNA"/>
</dbReference>
<name>A0A6M3LL67_9ZZZZ</name>
<evidence type="ECO:0008006" key="2">
    <source>
        <dbReference type="Google" id="ProtNLM"/>
    </source>
</evidence>
<reference evidence="1" key="1">
    <citation type="submission" date="2020-03" db="EMBL/GenBank/DDBJ databases">
        <title>The deep terrestrial virosphere.</title>
        <authorList>
            <person name="Holmfeldt K."/>
            <person name="Nilsson E."/>
            <person name="Simone D."/>
            <person name="Lopez-Fernandez M."/>
            <person name="Wu X."/>
            <person name="de Brujin I."/>
            <person name="Lundin D."/>
            <person name="Andersson A."/>
            <person name="Bertilsson S."/>
            <person name="Dopson M."/>
        </authorList>
    </citation>
    <scope>NUCLEOTIDE SEQUENCE</scope>
    <source>
        <strain evidence="1">MM415B03875</strain>
    </source>
</reference>
<gene>
    <name evidence="1" type="ORF">MM415B03875_0006</name>
</gene>
<organism evidence="1">
    <name type="scientific">viral metagenome</name>
    <dbReference type="NCBI Taxonomy" id="1070528"/>
    <lineage>
        <taxon>unclassified sequences</taxon>
        <taxon>metagenomes</taxon>
        <taxon>organismal metagenomes</taxon>
    </lineage>
</organism>
<sequence>MAFEWHGDLNGAAPVVRKMTIGASLYQGQLAMIDEGTATGGYIVKTPVAAAGPDTASHIVGIVSGIVTSPTYTASYYNGDLGTYSTTQATLAAYDPPGPAVAEVVLVTPTTLIKAPIWQTTPGTSLNCLAATTAVSAGTTFVTSGFSAAVDAFTTAYCRSGANAGQYRKVDGTGTTTQTVVIPFTYGVGIGDTFVVANIVEGYAHMDLLATYLNGIDGEAALTNYYKVYVHELNLKEAGREYAVFSFCSNHLMIGAGV</sequence>
<dbReference type="AlphaFoldDB" id="A0A6M3LL67"/>
<protein>
    <recommendedName>
        <fullName evidence="2">Tail protein</fullName>
    </recommendedName>
</protein>
<evidence type="ECO:0000313" key="1">
    <source>
        <dbReference type="EMBL" id="QJA94382.1"/>
    </source>
</evidence>
<accession>A0A6M3LL67</accession>